<evidence type="ECO:0000259" key="6">
    <source>
        <dbReference type="Pfam" id="PF03755"/>
    </source>
</evidence>
<keyword evidence="9" id="KW-1185">Reference proteome</keyword>
<evidence type="ECO:0000259" key="7">
    <source>
        <dbReference type="Pfam" id="PF08340"/>
    </source>
</evidence>
<reference evidence="8 9" key="1">
    <citation type="submission" date="2016-10" db="EMBL/GenBank/DDBJ databases">
        <authorList>
            <person name="de Groot N.N."/>
        </authorList>
    </citation>
    <scope>NUCLEOTIDE SEQUENCE [LARGE SCALE GENOMIC DNA]</scope>
    <source>
        <strain evidence="8 9">RK1</strain>
    </source>
</reference>
<comment type="cofactor">
    <cofactor evidence="1">
        <name>a divalent metal cation</name>
        <dbReference type="ChEBI" id="CHEBI:60240"/>
    </cofactor>
</comment>
<dbReference type="NCBIfam" id="TIGR00255">
    <property type="entry name" value="YicC/YloC family endoribonuclease"/>
    <property type="match status" value="1"/>
</dbReference>
<keyword evidence="4" id="KW-0378">Hydrolase</keyword>
<sequence>MTGYGIGAKDNQKVKYTVEIKSLNSKFLELTLRLPKAFSDKELTLRSECSRLIERGKVNVTVTVEYVDQTAAAATINTELLKNYFRQLEVVANELNTDRGNLFELALNMPEVISHNEEEADEEEAAMLLGAFQEAIAGLDRFRKDEGAVLKHDLSTRTQDILRLLTEVEAVETDRIPLIRDRISQYMDETVGKENVDMNRFEQELIFYIDKLDITEEKVRLRSHCNYFLQALDAADANGKKLGFISQEMGREINTLGSKANHAGIQQIVVRMKEELEKIKEQLLNVL</sequence>
<evidence type="ECO:0000313" key="9">
    <source>
        <dbReference type="Proteomes" id="UP000198670"/>
    </source>
</evidence>
<dbReference type="PANTHER" id="PTHR30636">
    <property type="entry name" value="UPF0701 PROTEIN YICC"/>
    <property type="match status" value="1"/>
</dbReference>
<evidence type="ECO:0000256" key="4">
    <source>
        <dbReference type="ARBA" id="ARBA00022801"/>
    </source>
</evidence>
<feature type="domain" description="Endoribonuclease YicC-like N-terminal" evidence="6">
    <location>
        <begin position="1"/>
        <end position="151"/>
    </location>
</feature>
<dbReference type="InterPro" id="IPR013527">
    <property type="entry name" value="YicC-like_N"/>
</dbReference>
<accession>A0A1I3K628</accession>
<name>A0A1I3K628_9SPHI</name>
<keyword evidence="3" id="KW-0255">Endonuclease</keyword>
<gene>
    <name evidence="8" type="ORF">SAMN05444682_105101</name>
</gene>
<dbReference type="STRING" id="1477437.SAMN05444682_105101"/>
<dbReference type="InterPro" id="IPR013551">
    <property type="entry name" value="YicC-like_C"/>
</dbReference>
<dbReference type="Pfam" id="PF08340">
    <property type="entry name" value="YicC-like_C"/>
    <property type="match status" value="1"/>
</dbReference>
<dbReference type="Proteomes" id="UP000198670">
    <property type="component" value="Unassembled WGS sequence"/>
</dbReference>
<evidence type="ECO:0000256" key="3">
    <source>
        <dbReference type="ARBA" id="ARBA00022759"/>
    </source>
</evidence>
<organism evidence="8 9">
    <name type="scientific">Parapedobacter indicus</name>
    <dbReference type="NCBI Taxonomy" id="1477437"/>
    <lineage>
        <taxon>Bacteria</taxon>
        <taxon>Pseudomonadati</taxon>
        <taxon>Bacteroidota</taxon>
        <taxon>Sphingobacteriia</taxon>
        <taxon>Sphingobacteriales</taxon>
        <taxon>Sphingobacteriaceae</taxon>
        <taxon>Parapedobacter</taxon>
    </lineage>
</organism>
<feature type="domain" description="Endoribonuclease YicC-like C-terminal" evidence="7">
    <location>
        <begin position="172"/>
        <end position="286"/>
    </location>
</feature>
<evidence type="ECO:0000256" key="2">
    <source>
        <dbReference type="ARBA" id="ARBA00022722"/>
    </source>
</evidence>
<dbReference type="GO" id="GO:0016787">
    <property type="term" value="F:hydrolase activity"/>
    <property type="evidence" value="ECO:0007669"/>
    <property type="project" value="UniProtKB-KW"/>
</dbReference>
<comment type="similarity">
    <text evidence="5">Belongs to the YicC/YloC family.</text>
</comment>
<dbReference type="PANTHER" id="PTHR30636:SF3">
    <property type="entry name" value="UPF0701 PROTEIN YICC"/>
    <property type="match status" value="1"/>
</dbReference>
<evidence type="ECO:0000256" key="5">
    <source>
        <dbReference type="ARBA" id="ARBA00035648"/>
    </source>
</evidence>
<dbReference type="AlphaFoldDB" id="A0A1I3K628"/>
<dbReference type="GO" id="GO:0004521">
    <property type="term" value="F:RNA endonuclease activity"/>
    <property type="evidence" value="ECO:0007669"/>
    <property type="project" value="InterPro"/>
</dbReference>
<protein>
    <submittedName>
        <fullName evidence="8">TIGR00255 family protein</fullName>
    </submittedName>
</protein>
<evidence type="ECO:0000313" key="8">
    <source>
        <dbReference type="EMBL" id="SFI67937.1"/>
    </source>
</evidence>
<dbReference type="Pfam" id="PF03755">
    <property type="entry name" value="YicC-like_N"/>
    <property type="match status" value="1"/>
</dbReference>
<keyword evidence="2" id="KW-0540">Nuclease</keyword>
<evidence type="ECO:0000256" key="1">
    <source>
        <dbReference type="ARBA" id="ARBA00001968"/>
    </source>
</evidence>
<dbReference type="InterPro" id="IPR005229">
    <property type="entry name" value="YicC/YloC-like"/>
</dbReference>
<dbReference type="EMBL" id="FOQO01000005">
    <property type="protein sequence ID" value="SFI67937.1"/>
    <property type="molecule type" value="Genomic_DNA"/>
</dbReference>
<proteinExistence type="inferred from homology"/>